<dbReference type="EMBL" id="ML978073">
    <property type="protein sequence ID" value="KAF2012221.1"/>
    <property type="molecule type" value="Genomic_DNA"/>
</dbReference>
<dbReference type="OrthoDB" id="5418695at2759"/>
<sequence>MSWYEIVTVKQSNIRAHGHRPLPRRHSNCNILDDSRRPLLEIVNFPHKPYGRHARPRSPVPHKHRTNIHIELSDPPRPVRHHDRPQFVRRRSISNPPPVKKETPTVNIISHSASALNSRDVKDRTYAEGRLDQALKFVPTDAYYLYTINCVHMKPPPQHICDSFTGTAEIVKRSVMNDPRAKNAVEKAVHDIVDALKRGHSKVWLESRCVMGTHRSVAIAEVIGEEIDSMGVNVMVQHPHIRDADWQRRRG</sequence>
<protein>
    <recommendedName>
        <fullName evidence="1">RapZ C-terminal domain-containing protein</fullName>
    </recommendedName>
</protein>
<evidence type="ECO:0000259" key="1">
    <source>
        <dbReference type="Pfam" id="PF22740"/>
    </source>
</evidence>
<gene>
    <name evidence="2" type="ORF">BU24DRAFT_465782</name>
</gene>
<dbReference type="RefSeq" id="XP_033380560.1">
    <property type="nucleotide sequence ID" value="XM_033532307.1"/>
</dbReference>
<keyword evidence="3" id="KW-1185">Reference proteome</keyword>
<accession>A0A6A5XHD8</accession>
<reference evidence="2" key="1">
    <citation type="journal article" date="2020" name="Stud. Mycol.">
        <title>101 Dothideomycetes genomes: a test case for predicting lifestyles and emergence of pathogens.</title>
        <authorList>
            <person name="Haridas S."/>
            <person name="Albert R."/>
            <person name="Binder M."/>
            <person name="Bloem J."/>
            <person name="Labutti K."/>
            <person name="Salamov A."/>
            <person name="Andreopoulos B."/>
            <person name="Baker S."/>
            <person name="Barry K."/>
            <person name="Bills G."/>
            <person name="Bluhm B."/>
            <person name="Cannon C."/>
            <person name="Castanera R."/>
            <person name="Culley D."/>
            <person name="Daum C."/>
            <person name="Ezra D."/>
            <person name="Gonzalez J."/>
            <person name="Henrissat B."/>
            <person name="Kuo A."/>
            <person name="Liang C."/>
            <person name="Lipzen A."/>
            <person name="Lutzoni F."/>
            <person name="Magnuson J."/>
            <person name="Mondo S."/>
            <person name="Nolan M."/>
            <person name="Ohm R."/>
            <person name="Pangilinan J."/>
            <person name="Park H.-J."/>
            <person name="Ramirez L."/>
            <person name="Alfaro M."/>
            <person name="Sun H."/>
            <person name="Tritt A."/>
            <person name="Yoshinaga Y."/>
            <person name="Zwiers L.-H."/>
            <person name="Turgeon B."/>
            <person name="Goodwin S."/>
            <person name="Spatafora J."/>
            <person name="Crous P."/>
            <person name="Grigoriev I."/>
        </authorList>
    </citation>
    <scope>NUCLEOTIDE SEQUENCE</scope>
    <source>
        <strain evidence="2">CBS 175.79</strain>
    </source>
</reference>
<dbReference type="Proteomes" id="UP000799778">
    <property type="component" value="Unassembled WGS sequence"/>
</dbReference>
<evidence type="ECO:0000313" key="2">
    <source>
        <dbReference type="EMBL" id="KAF2012221.1"/>
    </source>
</evidence>
<dbReference type="AlphaFoldDB" id="A0A6A5XHD8"/>
<feature type="domain" description="RapZ C-terminal" evidence="1">
    <location>
        <begin position="154"/>
        <end position="241"/>
    </location>
</feature>
<organism evidence="2 3">
    <name type="scientific">Aaosphaeria arxii CBS 175.79</name>
    <dbReference type="NCBI Taxonomy" id="1450172"/>
    <lineage>
        <taxon>Eukaryota</taxon>
        <taxon>Fungi</taxon>
        <taxon>Dikarya</taxon>
        <taxon>Ascomycota</taxon>
        <taxon>Pezizomycotina</taxon>
        <taxon>Dothideomycetes</taxon>
        <taxon>Pleosporomycetidae</taxon>
        <taxon>Pleosporales</taxon>
        <taxon>Pleosporales incertae sedis</taxon>
        <taxon>Aaosphaeria</taxon>
    </lineage>
</organism>
<proteinExistence type="predicted"/>
<evidence type="ECO:0000313" key="3">
    <source>
        <dbReference type="Proteomes" id="UP000799778"/>
    </source>
</evidence>
<dbReference type="InterPro" id="IPR053931">
    <property type="entry name" value="RapZ_C"/>
</dbReference>
<dbReference type="Pfam" id="PF22740">
    <property type="entry name" value="PapZ_C"/>
    <property type="match status" value="1"/>
</dbReference>
<name>A0A6A5XHD8_9PLEO</name>
<dbReference type="GeneID" id="54289704"/>